<dbReference type="Gene3D" id="3.90.700.10">
    <property type="entry name" value="Succinate dehydrogenase/fumarate reductase flavoprotein, catalytic domain"/>
    <property type="match status" value="1"/>
</dbReference>
<dbReference type="InterPro" id="IPR015939">
    <property type="entry name" value="Fum_Rdtase/Succ_DH_flav-like_C"/>
</dbReference>
<evidence type="ECO:0000256" key="3">
    <source>
        <dbReference type="ARBA" id="ARBA00008040"/>
    </source>
</evidence>
<dbReference type="PIRSF" id="PIRSF000171">
    <property type="entry name" value="SDHA_APRA_LASPO"/>
    <property type="match status" value="1"/>
</dbReference>
<sequence>MEQFDVLVVGSGGAGQRAALEVASREGLRVALITKIFPSRSATAMAQGGINGVLNNVAKEDTIEDHIFDTVKGSDYLGDQDAIEFFVKRCPEGIKELDYFGAPFSRTNENKIAQRNFGGQSYPRTCYSADKTGHVIEHTLYEQCLKHNVQFLQEWYLLDIVKVADGSVGGVVAWNMKEGRVEKIAATAVVIATGGAGRMFWTRTSNPYLSTGDGMAACFRVGCALKDPEMVQFHPTGLGKSGILMSEAVRGEGGYLLNNKGERFMAKYAPSKMELAPRDVVAKAIETEIAEGRGFGGTGLDAYVVADVRHLPRELILEKLHGIRDLAITFEHADPLVQPIPVRPTCHYSMGGIDVKDYKTCATVVPGLFAAGEASCVSIHGANRLGGNSLADAVVFGKVAGEGAIAYVENNSAKDAAKELNDAATAWEAKFKEVTGRTTGRPVSEIRDEMALAMWNKVGIFREESKMKEALETLNKLIEEYKTCYVGDTNRTFNMAFVNYVEIGSLLTVAKAVVLGALRRQESRGSHLREDFTKRDDKNFLNHTLITLGEDGEYQVGQSDVVVTRFEPKERTY</sequence>
<evidence type="ECO:0000256" key="4">
    <source>
        <dbReference type="ARBA" id="ARBA00022448"/>
    </source>
</evidence>
<dbReference type="PRINTS" id="PR00368">
    <property type="entry name" value="FADPNR"/>
</dbReference>
<evidence type="ECO:0000256" key="1">
    <source>
        <dbReference type="ARBA" id="ARBA00001974"/>
    </source>
</evidence>
<evidence type="ECO:0000256" key="7">
    <source>
        <dbReference type="ARBA" id="ARBA00022982"/>
    </source>
</evidence>
<evidence type="ECO:0000313" key="12">
    <source>
        <dbReference type="EMBL" id="MBM6913594.1"/>
    </source>
</evidence>
<comment type="subcellular location">
    <subcellularLocation>
        <location evidence="2">Membrane</location>
        <topology evidence="2">Peripheral membrane protein</topology>
    </subcellularLocation>
</comment>
<gene>
    <name evidence="12" type="ORF">H6A01_09730</name>
</gene>
<dbReference type="Pfam" id="PF02910">
    <property type="entry name" value="Succ_DH_flav_C"/>
    <property type="match status" value="1"/>
</dbReference>
<keyword evidence="4" id="KW-0813">Transport</keyword>
<dbReference type="Gene3D" id="1.20.58.100">
    <property type="entry name" value="Fumarate reductase/succinate dehydrogenase flavoprotein-like, C-terminal domain"/>
    <property type="match status" value="1"/>
</dbReference>
<dbReference type="InterPro" id="IPR037099">
    <property type="entry name" value="Fum_R/Succ_DH_flav-like_C_sf"/>
</dbReference>
<dbReference type="Gene3D" id="4.10.80.40">
    <property type="entry name" value="succinate dehydrogenase protein domain"/>
    <property type="match status" value="1"/>
</dbReference>
<dbReference type="InterPro" id="IPR014006">
    <property type="entry name" value="Succ_Dhase_FrdA_Gneg"/>
</dbReference>
<dbReference type="NCBIfam" id="TIGR01812">
    <property type="entry name" value="sdhA_frdA_Gneg"/>
    <property type="match status" value="1"/>
</dbReference>
<feature type="domain" description="FAD-dependent oxidoreductase 2 FAD-binding" evidence="10">
    <location>
        <begin position="5"/>
        <end position="390"/>
    </location>
</feature>
<evidence type="ECO:0000256" key="8">
    <source>
        <dbReference type="ARBA" id="ARBA00023002"/>
    </source>
</evidence>
<proteinExistence type="inferred from homology"/>
<dbReference type="InterPro" id="IPR003953">
    <property type="entry name" value="FAD-dep_OxRdtase_2_FAD-bd"/>
</dbReference>
<evidence type="ECO:0000256" key="6">
    <source>
        <dbReference type="ARBA" id="ARBA00022827"/>
    </source>
</evidence>
<dbReference type="PANTHER" id="PTHR11632">
    <property type="entry name" value="SUCCINATE DEHYDROGENASE 2 FLAVOPROTEIN SUBUNIT"/>
    <property type="match status" value="1"/>
</dbReference>
<dbReference type="RefSeq" id="WP_205088453.1">
    <property type="nucleotide sequence ID" value="NZ_CAUGKU010000017.1"/>
</dbReference>
<dbReference type="Pfam" id="PF00890">
    <property type="entry name" value="FAD_binding_2"/>
    <property type="match status" value="1"/>
</dbReference>
<dbReference type="PANTHER" id="PTHR11632:SF51">
    <property type="entry name" value="SUCCINATE DEHYDROGENASE [UBIQUINONE] FLAVOPROTEIN SUBUNIT, MITOCHONDRIAL"/>
    <property type="match status" value="1"/>
</dbReference>
<reference evidence="12 13" key="1">
    <citation type="journal article" date="2021" name="Sci. Rep.">
        <title>The distribution of antibiotic resistance genes in chicken gut microbiota commensals.</title>
        <authorList>
            <person name="Juricova H."/>
            <person name="Matiasovicova J."/>
            <person name="Kubasova T."/>
            <person name="Cejkova D."/>
            <person name="Rychlik I."/>
        </authorList>
    </citation>
    <scope>NUCLEOTIDE SEQUENCE [LARGE SCALE GENOMIC DNA]</scope>
    <source>
        <strain evidence="12 13">An537</strain>
    </source>
</reference>
<keyword evidence="8" id="KW-0560">Oxidoreductase</keyword>
<dbReference type="Proteomes" id="UP000707138">
    <property type="component" value="Unassembled WGS sequence"/>
</dbReference>
<keyword evidence="6" id="KW-0274">FAD</keyword>
<dbReference type="InterPro" id="IPR027477">
    <property type="entry name" value="Succ_DH/fumarate_Rdtase_cat_sf"/>
</dbReference>
<dbReference type="SUPFAM" id="SSF56425">
    <property type="entry name" value="Succinate dehydrogenase/fumarate reductase flavoprotein, catalytic domain"/>
    <property type="match status" value="1"/>
</dbReference>
<evidence type="ECO:0000259" key="11">
    <source>
        <dbReference type="Pfam" id="PF02910"/>
    </source>
</evidence>
<evidence type="ECO:0000313" key="13">
    <source>
        <dbReference type="Proteomes" id="UP000707138"/>
    </source>
</evidence>
<evidence type="ECO:0000256" key="5">
    <source>
        <dbReference type="ARBA" id="ARBA00022630"/>
    </source>
</evidence>
<keyword evidence="5" id="KW-0285">Flavoprotein</keyword>
<feature type="domain" description="Fumarate reductase/succinate dehydrogenase flavoprotein-like C-terminal" evidence="11">
    <location>
        <begin position="447"/>
        <end position="573"/>
    </location>
</feature>
<comment type="caution">
    <text evidence="12">The sequence shown here is derived from an EMBL/GenBank/DDBJ whole genome shotgun (WGS) entry which is preliminary data.</text>
</comment>
<name>A0ABS2GKA1_9FIRM</name>
<dbReference type="EMBL" id="JACJLA010000026">
    <property type="protein sequence ID" value="MBM6913594.1"/>
    <property type="molecule type" value="Genomic_DNA"/>
</dbReference>
<dbReference type="SUPFAM" id="SSF51905">
    <property type="entry name" value="FAD/NAD(P)-binding domain"/>
    <property type="match status" value="1"/>
</dbReference>
<keyword evidence="9" id="KW-0472">Membrane</keyword>
<dbReference type="Gene3D" id="3.50.50.60">
    <property type="entry name" value="FAD/NAD(P)-binding domain"/>
    <property type="match status" value="1"/>
</dbReference>
<evidence type="ECO:0000259" key="10">
    <source>
        <dbReference type="Pfam" id="PF00890"/>
    </source>
</evidence>
<dbReference type="InterPro" id="IPR036188">
    <property type="entry name" value="FAD/NAD-bd_sf"/>
</dbReference>
<organism evidence="12 13">
    <name type="scientific">Veillonella magna</name>
    <dbReference type="NCBI Taxonomy" id="464322"/>
    <lineage>
        <taxon>Bacteria</taxon>
        <taxon>Bacillati</taxon>
        <taxon>Bacillota</taxon>
        <taxon>Negativicutes</taxon>
        <taxon>Veillonellales</taxon>
        <taxon>Veillonellaceae</taxon>
        <taxon>Veillonella</taxon>
    </lineage>
</organism>
<comment type="cofactor">
    <cofactor evidence="1">
        <name>FAD</name>
        <dbReference type="ChEBI" id="CHEBI:57692"/>
    </cofactor>
</comment>
<dbReference type="InterPro" id="IPR030664">
    <property type="entry name" value="SdhA/FrdA/AprA"/>
</dbReference>
<accession>A0ABS2GKA1</accession>
<evidence type="ECO:0000256" key="9">
    <source>
        <dbReference type="ARBA" id="ARBA00023136"/>
    </source>
</evidence>
<protein>
    <submittedName>
        <fullName evidence="12">FAD-binding protein</fullName>
    </submittedName>
</protein>
<dbReference type="SUPFAM" id="SSF46977">
    <property type="entry name" value="Succinate dehydrogenase/fumarate reductase flavoprotein C-terminal domain"/>
    <property type="match status" value="1"/>
</dbReference>
<evidence type="ECO:0000256" key="2">
    <source>
        <dbReference type="ARBA" id="ARBA00004170"/>
    </source>
</evidence>
<keyword evidence="7" id="KW-0249">Electron transport</keyword>
<comment type="similarity">
    <text evidence="3">Belongs to the FAD-dependent oxidoreductase 2 family. FRD/SDH subfamily.</text>
</comment>
<keyword evidence="13" id="KW-1185">Reference proteome</keyword>